<reference evidence="1" key="1">
    <citation type="submission" date="2023-04" db="EMBL/GenBank/DDBJ databases">
        <title>Draft Genome sequencing of Naganishia species isolated from polar environments using Oxford Nanopore Technology.</title>
        <authorList>
            <person name="Leo P."/>
            <person name="Venkateswaran K."/>
        </authorList>
    </citation>
    <scope>NUCLEOTIDE SEQUENCE</scope>
    <source>
        <strain evidence="1">MNA-CCFEE 5423</strain>
    </source>
</reference>
<dbReference type="Proteomes" id="UP001227268">
    <property type="component" value="Unassembled WGS sequence"/>
</dbReference>
<sequence>MILPFVLASALVAPSFVDAASSIGLPPSLPKYSKTLNKDFLGLSIEMDRWTSWAGAAVGQPNPFVNQVLSNLASLTGTAVPLRVGANSEDRGLLEPNQQVANVTFPAATPLVPYPEAEHIGIGRDFYALSQNLPDGTPFTWGINLRINNRTETVGQAAQLHDTFYGSTKQNLSKVSLNTIEIGNEIDFYNNPQLRRSYPGYDIFAYTKQWADFGGQVVDLFSKESHGPQLQIGAYVDFPNYLWTPPATFGTGVLDTKAGKNLDNFCAHNYQASGVFMNNATVDPKPGALMARANTRGSIARHSQAAAQSHDVGLEYVLGESNSYANHGVPGISDTAEAAIWLLDFGLNAAANGIARMFMHEGVGFAYNLIQPVAIQGSNPTTRPKIQAPYYGAVMVNEAIGTGNDTKVAELPTNTSILAAHGIWEGDRLMRVAIINNKVFLPGMNRTTETINIQGYAGDRKVSIKRFTPPAANATQGLTWGGVSYEGADGKPTGQVVEQWLNGTSFTMQDTEAVLLCFK</sequence>
<gene>
    <name evidence="1" type="ORF">QFC21_005967</name>
</gene>
<keyword evidence="2" id="KW-1185">Reference proteome</keyword>
<accession>A0ACC2V5P1</accession>
<evidence type="ECO:0000313" key="2">
    <source>
        <dbReference type="Proteomes" id="UP001227268"/>
    </source>
</evidence>
<protein>
    <submittedName>
        <fullName evidence="1">Uncharacterized protein</fullName>
    </submittedName>
</protein>
<name>A0ACC2V5P1_9TREE</name>
<organism evidence="1 2">
    <name type="scientific">Naganishia friedmannii</name>
    <dbReference type="NCBI Taxonomy" id="89922"/>
    <lineage>
        <taxon>Eukaryota</taxon>
        <taxon>Fungi</taxon>
        <taxon>Dikarya</taxon>
        <taxon>Basidiomycota</taxon>
        <taxon>Agaricomycotina</taxon>
        <taxon>Tremellomycetes</taxon>
        <taxon>Filobasidiales</taxon>
        <taxon>Filobasidiaceae</taxon>
        <taxon>Naganishia</taxon>
    </lineage>
</organism>
<comment type="caution">
    <text evidence="1">The sequence shown here is derived from an EMBL/GenBank/DDBJ whole genome shotgun (WGS) entry which is preliminary data.</text>
</comment>
<evidence type="ECO:0000313" key="1">
    <source>
        <dbReference type="EMBL" id="KAJ9094428.1"/>
    </source>
</evidence>
<dbReference type="EMBL" id="JASBWT010000025">
    <property type="protein sequence ID" value="KAJ9094428.1"/>
    <property type="molecule type" value="Genomic_DNA"/>
</dbReference>
<proteinExistence type="predicted"/>